<gene>
    <name evidence="3" type="ORF">CR513_25638</name>
</gene>
<evidence type="ECO:0000256" key="1">
    <source>
        <dbReference type="SAM" id="MobiDB-lite"/>
    </source>
</evidence>
<accession>A0A371GNV1</accession>
<evidence type="ECO:0000313" key="4">
    <source>
        <dbReference type="Proteomes" id="UP000257109"/>
    </source>
</evidence>
<feature type="region of interest" description="Disordered" evidence="1">
    <location>
        <begin position="33"/>
        <end position="52"/>
    </location>
</feature>
<dbReference type="GO" id="GO:0003676">
    <property type="term" value="F:nucleic acid binding"/>
    <property type="evidence" value="ECO:0007669"/>
    <property type="project" value="InterPro"/>
</dbReference>
<dbReference type="EMBL" id="QJKJ01004913">
    <property type="protein sequence ID" value="RDX92255.1"/>
    <property type="molecule type" value="Genomic_DNA"/>
</dbReference>
<dbReference type="InterPro" id="IPR057670">
    <property type="entry name" value="SH3_retrovirus"/>
</dbReference>
<dbReference type="SUPFAM" id="SSF53098">
    <property type="entry name" value="Ribonuclease H-like"/>
    <property type="match status" value="1"/>
</dbReference>
<sequence>MNHEEDAHEGGSQFSGLAALFLQRQCLSVEAQAPQATEEAKGDQRMKAQPPEIKKVEGIRDIKQWLASSGPQTILNWNSFTQLSSWSNCIEPNQEHIWPNTEFRQGRTNSVCQLFLGYVLNSGATDHIASSSKYFTYAPCPSNKKIATADGTLGTSKFITLKNVHVLTCKNLVSMQKLTNDVSCNISFHNNCCVSQEKESRRTIGIVEKRMIFIFLRRHVKLQNTSVFLYHQATRKFVAFIDDCTQVTGVFLLKHKYEVTMSFKISSQLKINLVSIKKLRSNNGKDYLNQVITPFCQKERTIHNSTKGLCVSFVHAHDQDKGILDPSALKCDFVGYFYTQKGQKCYHPPSKKFYVPGCHVSQGTNYFAQPYLQVKSLRGDKEIHPKTLVPLPTPVKFS</sequence>
<reference evidence="3" key="1">
    <citation type="submission" date="2018-05" db="EMBL/GenBank/DDBJ databases">
        <title>Draft genome of Mucuna pruriens seed.</title>
        <authorList>
            <person name="Nnadi N.E."/>
            <person name="Vos R."/>
            <person name="Hasami M.H."/>
            <person name="Devisetty U.K."/>
            <person name="Aguiy J.C."/>
        </authorList>
    </citation>
    <scope>NUCLEOTIDE SEQUENCE [LARGE SCALE GENOMIC DNA]</scope>
    <source>
        <strain evidence="3">JCA_2017</strain>
    </source>
</reference>
<comment type="caution">
    <text evidence="3">The sequence shown here is derived from an EMBL/GenBank/DDBJ whole genome shotgun (WGS) entry which is preliminary data.</text>
</comment>
<dbReference type="AlphaFoldDB" id="A0A371GNV1"/>
<dbReference type="Gene3D" id="3.30.420.10">
    <property type="entry name" value="Ribonuclease H-like superfamily/Ribonuclease H"/>
    <property type="match status" value="1"/>
</dbReference>
<feature type="non-terminal residue" evidence="3">
    <location>
        <position position="1"/>
    </location>
</feature>
<keyword evidence="4" id="KW-1185">Reference proteome</keyword>
<evidence type="ECO:0000259" key="2">
    <source>
        <dbReference type="Pfam" id="PF25597"/>
    </source>
</evidence>
<proteinExistence type="predicted"/>
<dbReference type="OrthoDB" id="2663223at2759"/>
<dbReference type="Proteomes" id="UP000257109">
    <property type="component" value="Unassembled WGS sequence"/>
</dbReference>
<dbReference type="Pfam" id="PF25597">
    <property type="entry name" value="SH3_retrovirus"/>
    <property type="match status" value="1"/>
</dbReference>
<name>A0A371GNV1_MUCPR</name>
<feature type="domain" description="Retroviral polymerase SH3-like" evidence="2">
    <location>
        <begin position="310"/>
        <end position="355"/>
    </location>
</feature>
<protein>
    <recommendedName>
        <fullName evidence="2">Retroviral polymerase SH3-like domain-containing protein</fullName>
    </recommendedName>
</protein>
<dbReference type="InterPro" id="IPR012337">
    <property type="entry name" value="RNaseH-like_sf"/>
</dbReference>
<feature type="compositionally biased region" description="Basic and acidic residues" evidence="1">
    <location>
        <begin position="38"/>
        <end position="52"/>
    </location>
</feature>
<organism evidence="3 4">
    <name type="scientific">Mucuna pruriens</name>
    <name type="common">Velvet bean</name>
    <name type="synonym">Dolichos pruriens</name>
    <dbReference type="NCBI Taxonomy" id="157652"/>
    <lineage>
        <taxon>Eukaryota</taxon>
        <taxon>Viridiplantae</taxon>
        <taxon>Streptophyta</taxon>
        <taxon>Embryophyta</taxon>
        <taxon>Tracheophyta</taxon>
        <taxon>Spermatophyta</taxon>
        <taxon>Magnoliopsida</taxon>
        <taxon>eudicotyledons</taxon>
        <taxon>Gunneridae</taxon>
        <taxon>Pentapetalae</taxon>
        <taxon>rosids</taxon>
        <taxon>fabids</taxon>
        <taxon>Fabales</taxon>
        <taxon>Fabaceae</taxon>
        <taxon>Papilionoideae</taxon>
        <taxon>50 kb inversion clade</taxon>
        <taxon>NPAAA clade</taxon>
        <taxon>indigoferoid/millettioid clade</taxon>
        <taxon>Phaseoleae</taxon>
        <taxon>Mucuna</taxon>
    </lineage>
</organism>
<evidence type="ECO:0000313" key="3">
    <source>
        <dbReference type="EMBL" id="RDX92255.1"/>
    </source>
</evidence>
<dbReference type="InterPro" id="IPR036397">
    <property type="entry name" value="RNaseH_sf"/>
</dbReference>